<dbReference type="PANTHER" id="PTHR37294">
    <property type="entry name" value="3'-5' EXORIBONUCLEASE YHAM"/>
    <property type="match status" value="1"/>
</dbReference>
<accession>A0A0F9HRE0</accession>
<sequence length="210" mass="23156">MKNIYIQDIKESENVDGVFLVDSAHFRYTKANKAYLKLALADNSGQIESVMWDETIEKNPDSRDLKAGDFIDVSGRAAVNRFSNQVEIVLNQIRIVSPDDLDIVDFLPTTTQDIDGLKKELSDAIDQVSDGHLKKLVDKVFSDPDLMKAYCLAPAAKNYHHGYLGGLLELLQRLTETQRVSGGVFAHQPRSVGDGDGQVLENFAGGSSGR</sequence>
<dbReference type="EMBL" id="LAZR01021756">
    <property type="protein sequence ID" value="KKL84240.1"/>
    <property type="molecule type" value="Genomic_DNA"/>
</dbReference>
<protein>
    <recommendedName>
        <fullName evidence="4">OB domain-containing protein</fullName>
    </recommendedName>
</protein>
<gene>
    <name evidence="3" type="ORF">LCGC14_1966710</name>
</gene>
<organism evidence="3">
    <name type="scientific">marine sediment metagenome</name>
    <dbReference type="NCBI Taxonomy" id="412755"/>
    <lineage>
        <taxon>unclassified sequences</taxon>
        <taxon>metagenomes</taxon>
        <taxon>ecological metagenomes</taxon>
    </lineage>
</organism>
<evidence type="ECO:0000313" key="3">
    <source>
        <dbReference type="EMBL" id="KKL84240.1"/>
    </source>
</evidence>
<keyword evidence="1" id="KW-0378">Hydrolase</keyword>
<dbReference type="Gene3D" id="2.40.50.140">
    <property type="entry name" value="Nucleic acid-binding proteins"/>
    <property type="match status" value="1"/>
</dbReference>
<proteinExistence type="predicted"/>
<dbReference type="InterPro" id="IPR012340">
    <property type="entry name" value="NA-bd_OB-fold"/>
</dbReference>
<dbReference type="GO" id="GO:0031125">
    <property type="term" value="P:rRNA 3'-end processing"/>
    <property type="evidence" value="ECO:0007669"/>
    <property type="project" value="TreeGrafter"/>
</dbReference>
<evidence type="ECO:0008006" key="4">
    <source>
        <dbReference type="Google" id="ProtNLM"/>
    </source>
</evidence>
<feature type="region of interest" description="Disordered" evidence="2">
    <location>
        <begin position="186"/>
        <end position="210"/>
    </location>
</feature>
<reference evidence="3" key="1">
    <citation type="journal article" date="2015" name="Nature">
        <title>Complex archaea that bridge the gap between prokaryotes and eukaryotes.</title>
        <authorList>
            <person name="Spang A."/>
            <person name="Saw J.H."/>
            <person name="Jorgensen S.L."/>
            <person name="Zaremba-Niedzwiedzka K."/>
            <person name="Martijn J."/>
            <person name="Lind A.E."/>
            <person name="van Eijk R."/>
            <person name="Schleper C."/>
            <person name="Guy L."/>
            <person name="Ettema T.J."/>
        </authorList>
    </citation>
    <scope>NUCLEOTIDE SEQUENCE</scope>
</reference>
<dbReference type="InterPro" id="IPR050798">
    <property type="entry name" value="YhaM_exoribonuc/phosphodiest"/>
</dbReference>
<dbReference type="AlphaFoldDB" id="A0A0F9HRE0"/>
<name>A0A0F9HRE0_9ZZZZ</name>
<dbReference type="GO" id="GO:0016787">
    <property type="term" value="F:hydrolase activity"/>
    <property type="evidence" value="ECO:0007669"/>
    <property type="project" value="UniProtKB-KW"/>
</dbReference>
<evidence type="ECO:0000256" key="1">
    <source>
        <dbReference type="ARBA" id="ARBA00022801"/>
    </source>
</evidence>
<evidence type="ECO:0000256" key="2">
    <source>
        <dbReference type="SAM" id="MobiDB-lite"/>
    </source>
</evidence>
<comment type="caution">
    <text evidence="3">The sequence shown here is derived from an EMBL/GenBank/DDBJ whole genome shotgun (WGS) entry which is preliminary data.</text>
</comment>
<dbReference type="PANTHER" id="PTHR37294:SF1">
    <property type="entry name" value="3'-5' EXORIBONUCLEASE YHAM"/>
    <property type="match status" value="1"/>
</dbReference>
<dbReference type="SUPFAM" id="SSF50249">
    <property type="entry name" value="Nucleic acid-binding proteins"/>
    <property type="match status" value="1"/>
</dbReference>